<protein>
    <submittedName>
        <fullName evidence="2 3">DNA-binding protein</fullName>
    </submittedName>
</protein>
<reference evidence="3 5" key="3">
    <citation type="journal article" date="2020" name="Cell Host Microbe">
        <title>Functional and Genomic Variation between Human-Derived Isolates of Lachnospiraceae Reveals Inter- and Intra-Species Diversity.</title>
        <authorList>
            <person name="Sorbara M.T."/>
            <person name="Littmann E.R."/>
            <person name="Fontana E."/>
            <person name="Moody T.U."/>
            <person name="Kohout C.E."/>
            <person name="Gjonbalaj M."/>
            <person name="Eaton V."/>
            <person name="Seok R."/>
            <person name="Leiner I.M."/>
            <person name="Pamer E.G."/>
        </authorList>
    </citation>
    <scope>NUCLEOTIDE SEQUENCE [LARGE SCALE GENOMIC DNA]</scope>
    <source>
        <strain evidence="3 5">MSK.14.57</strain>
    </source>
</reference>
<keyword evidence="5" id="KW-1185">Reference proteome</keyword>
<dbReference type="Gene3D" id="3.30.1330.80">
    <property type="entry name" value="Hypothetical protein, similar to alpha- acetolactate decarboxylase, domain 2"/>
    <property type="match status" value="1"/>
</dbReference>
<organism evidence="2 4">
    <name type="scientific">Anaerostipes hadrus</name>
    <dbReference type="NCBI Taxonomy" id="649756"/>
    <lineage>
        <taxon>Bacteria</taxon>
        <taxon>Bacillati</taxon>
        <taxon>Bacillota</taxon>
        <taxon>Clostridia</taxon>
        <taxon>Lachnospirales</taxon>
        <taxon>Lachnospiraceae</taxon>
        <taxon>Anaerostipes</taxon>
    </lineage>
</organism>
<sequence length="181" mass="20397">MDVFLDKKTSIFLIKSMKTPRKEIARALRYMQDYKIKKESMIMEYKKFNNQYVIRIDKGEEICAKLKEVAQKENIKLAYLTGIGAAGKVTAGVFDTKEKVFKGHTWEGDLEIVSIGGNINTMNGETYTHFHISVADEAGNVYGGHLTEAVISGTGELVLTEIEGTVDRKFDEEIGLNLFEF</sequence>
<dbReference type="SUPFAM" id="SSF117856">
    <property type="entry name" value="AF0104/ALDC/Ptd012-like"/>
    <property type="match status" value="1"/>
</dbReference>
<evidence type="ECO:0000313" key="4">
    <source>
        <dbReference type="Proteomes" id="UP000008960"/>
    </source>
</evidence>
<dbReference type="CDD" id="cd11378">
    <property type="entry name" value="DUF296"/>
    <property type="match status" value="1"/>
</dbReference>
<evidence type="ECO:0000313" key="5">
    <source>
        <dbReference type="Proteomes" id="UP001644750"/>
    </source>
</evidence>
<dbReference type="STRING" id="649756.ERS852387_00488"/>
<dbReference type="PANTHER" id="PTHR34988">
    <property type="entry name" value="PROTEIN, PUTATIVE-RELATED"/>
    <property type="match status" value="1"/>
</dbReference>
<evidence type="ECO:0000313" key="2">
    <source>
        <dbReference type="EMBL" id="CBL37260.1"/>
    </source>
</evidence>
<dbReference type="InterPro" id="IPR005175">
    <property type="entry name" value="PPC_dom"/>
</dbReference>
<dbReference type="PROSITE" id="PS51742">
    <property type="entry name" value="PPC"/>
    <property type="match status" value="1"/>
</dbReference>
<gene>
    <name evidence="2" type="ORF">CL2_01490</name>
    <name evidence="3" type="ORF">G5A72_04275</name>
</gene>
<keyword evidence="2" id="KW-0238">DNA-binding</keyword>
<dbReference type="AlphaFoldDB" id="D4MXB5"/>
<dbReference type="GO" id="GO:0003677">
    <property type="term" value="F:DNA binding"/>
    <property type="evidence" value="ECO:0007669"/>
    <property type="project" value="UniProtKB-KW"/>
</dbReference>
<dbReference type="EMBL" id="FP929061">
    <property type="protein sequence ID" value="CBL37260.1"/>
    <property type="molecule type" value="Genomic_DNA"/>
</dbReference>
<dbReference type="KEGG" id="bprl:CL2_01490"/>
<accession>D4MXB5</accession>
<name>D4MXB5_ANAHA</name>
<dbReference type="Proteomes" id="UP000008960">
    <property type="component" value="Chromosome"/>
</dbReference>
<dbReference type="PANTHER" id="PTHR34988:SF1">
    <property type="entry name" value="DNA-BINDING PROTEIN"/>
    <property type="match status" value="1"/>
</dbReference>
<dbReference type="Proteomes" id="UP001644750">
    <property type="component" value="Unassembled WGS sequence"/>
</dbReference>
<dbReference type="OrthoDB" id="9791702at2"/>
<proteinExistence type="predicted"/>
<reference evidence="2 4" key="2">
    <citation type="submission" date="2010-03" db="EMBL/GenBank/DDBJ databases">
        <authorList>
            <person name="Pajon A."/>
        </authorList>
    </citation>
    <scope>NUCLEOTIDE SEQUENCE [LARGE SCALE GENOMIC DNA]</scope>
    <source>
        <strain evidence="2 4">SSC/2</strain>
    </source>
</reference>
<evidence type="ECO:0000259" key="1">
    <source>
        <dbReference type="PROSITE" id="PS51742"/>
    </source>
</evidence>
<evidence type="ECO:0000313" key="3">
    <source>
        <dbReference type="EMBL" id="NSJ78821.1"/>
    </source>
</evidence>
<feature type="domain" description="PPC" evidence="1">
    <location>
        <begin position="46"/>
        <end position="181"/>
    </location>
</feature>
<dbReference type="Pfam" id="PF03479">
    <property type="entry name" value="PCC"/>
    <property type="match status" value="1"/>
</dbReference>
<dbReference type="PATRIC" id="fig|245018.3.peg.1439"/>
<reference evidence="3" key="4">
    <citation type="submission" date="2020-02" db="EMBL/GenBank/DDBJ databases">
        <authorList>
            <person name="Littmann E."/>
            <person name="Sorbara M."/>
        </authorList>
    </citation>
    <scope>NUCLEOTIDE SEQUENCE</scope>
    <source>
        <strain evidence="3">MSK.14.57</strain>
    </source>
</reference>
<dbReference type="EMBL" id="JAAITB010000006">
    <property type="protein sequence ID" value="NSJ78821.1"/>
    <property type="molecule type" value="Genomic_DNA"/>
</dbReference>
<reference evidence="2 4" key="1">
    <citation type="submission" date="2010-03" db="EMBL/GenBank/DDBJ databases">
        <title>The genome sequence of Clostridiales sp. SSC/2.</title>
        <authorList>
            <consortium name="metaHIT consortium -- http://www.metahit.eu/"/>
            <person name="Pajon A."/>
            <person name="Turner K."/>
            <person name="Parkhill J."/>
            <person name="Duncan S."/>
            <person name="Flint H."/>
        </authorList>
    </citation>
    <scope>NUCLEOTIDE SEQUENCE [LARGE SCALE GENOMIC DNA]</scope>
    <source>
        <strain evidence="2 4">SSC/2</strain>
    </source>
</reference>